<sequence length="155" mass="18322">MGRRSPETVETEMIIVSTTRWTMPGRVFCSRSRRMAPMRKGGYKKMRSHIQHSGRYRSPIVCLFVYRDYLRDGNREICKNHKTGWRCEHIRLAVAKLPCVMVRRSSSKLRKESEATWGLPQRLVSGRELLLARVTRHRDDFFTRWRLTPGLSSNR</sequence>
<protein>
    <submittedName>
        <fullName evidence="1">Uncharacterized protein</fullName>
    </submittedName>
</protein>
<keyword evidence="2" id="KW-1185">Reference proteome</keyword>
<evidence type="ECO:0000313" key="1">
    <source>
        <dbReference type="EMBL" id="TNN60270.1"/>
    </source>
</evidence>
<accession>A0A4Z2H490</accession>
<comment type="caution">
    <text evidence="1">The sequence shown here is derived from an EMBL/GenBank/DDBJ whole genome shotgun (WGS) entry which is preliminary data.</text>
</comment>
<dbReference type="AlphaFoldDB" id="A0A4Z2H490"/>
<organism evidence="1 2">
    <name type="scientific">Liparis tanakae</name>
    <name type="common">Tanaka's snailfish</name>
    <dbReference type="NCBI Taxonomy" id="230148"/>
    <lineage>
        <taxon>Eukaryota</taxon>
        <taxon>Metazoa</taxon>
        <taxon>Chordata</taxon>
        <taxon>Craniata</taxon>
        <taxon>Vertebrata</taxon>
        <taxon>Euteleostomi</taxon>
        <taxon>Actinopterygii</taxon>
        <taxon>Neopterygii</taxon>
        <taxon>Teleostei</taxon>
        <taxon>Neoteleostei</taxon>
        <taxon>Acanthomorphata</taxon>
        <taxon>Eupercaria</taxon>
        <taxon>Perciformes</taxon>
        <taxon>Cottioidei</taxon>
        <taxon>Cottales</taxon>
        <taxon>Liparidae</taxon>
        <taxon>Liparis</taxon>
    </lineage>
</organism>
<dbReference type="Proteomes" id="UP000314294">
    <property type="component" value="Unassembled WGS sequence"/>
</dbReference>
<gene>
    <name evidence="1" type="ORF">EYF80_029523</name>
</gene>
<dbReference type="EMBL" id="SRLO01000337">
    <property type="protein sequence ID" value="TNN60270.1"/>
    <property type="molecule type" value="Genomic_DNA"/>
</dbReference>
<name>A0A4Z2H490_9TELE</name>
<reference evidence="1 2" key="1">
    <citation type="submission" date="2019-03" db="EMBL/GenBank/DDBJ databases">
        <title>First draft genome of Liparis tanakae, snailfish: a comprehensive survey of snailfish specific genes.</title>
        <authorList>
            <person name="Kim W."/>
            <person name="Song I."/>
            <person name="Jeong J.-H."/>
            <person name="Kim D."/>
            <person name="Kim S."/>
            <person name="Ryu S."/>
            <person name="Song J.Y."/>
            <person name="Lee S.K."/>
        </authorList>
    </citation>
    <scope>NUCLEOTIDE SEQUENCE [LARGE SCALE GENOMIC DNA]</scope>
    <source>
        <tissue evidence="1">Muscle</tissue>
    </source>
</reference>
<proteinExistence type="predicted"/>
<evidence type="ECO:0000313" key="2">
    <source>
        <dbReference type="Proteomes" id="UP000314294"/>
    </source>
</evidence>